<name>A0A9P1NF31_VIBVL</name>
<accession>A0A9P1NF31</accession>
<sequence>MMFFELFDWKIKLGIVITLALALGCVVSFIYAWTAPVPTDAFSAINKYLHYRWFAFFIVSTFSIGAATMKYHHKRLSRF</sequence>
<dbReference type="RefSeq" id="WP_011988350.1">
    <property type="nucleotide sequence ID" value="NC_009701.1"/>
</dbReference>
<evidence type="ECO:0000313" key="2">
    <source>
        <dbReference type="EMBL" id="CAL25418.1"/>
    </source>
</evidence>
<feature type="transmembrane region" description="Helical" evidence="1">
    <location>
        <begin position="53"/>
        <end position="71"/>
    </location>
</feature>
<dbReference type="EMBL" id="AM293858">
    <property type="protein sequence ID" value="CAL25418.1"/>
    <property type="molecule type" value="Genomic_DNA"/>
</dbReference>
<dbReference type="AlphaFoldDB" id="A0A9P1NF31"/>
<keyword evidence="1" id="KW-0812">Transmembrane</keyword>
<keyword evidence="1" id="KW-0472">Membrane</keyword>
<organism evidence="2">
    <name type="scientific">Vibrio vulnificus</name>
    <dbReference type="NCBI Taxonomy" id="672"/>
    <lineage>
        <taxon>Bacteria</taxon>
        <taxon>Pseudomonadati</taxon>
        <taxon>Pseudomonadota</taxon>
        <taxon>Gammaproteobacteria</taxon>
        <taxon>Vibrionales</taxon>
        <taxon>Vibrionaceae</taxon>
        <taxon>Vibrio</taxon>
    </lineage>
</organism>
<evidence type="ECO:0000256" key="1">
    <source>
        <dbReference type="SAM" id="Phobius"/>
    </source>
</evidence>
<keyword evidence="1" id="KW-1133">Transmembrane helix</keyword>
<feature type="transmembrane region" description="Helical" evidence="1">
    <location>
        <begin position="12"/>
        <end position="33"/>
    </location>
</feature>
<gene>
    <name evidence="2" type="primary">vep56</name>
</gene>
<reference evidence="2" key="1">
    <citation type="journal article" date="2008" name="J. Bacteriol.">
        <title>A common virulence plasmid in biotype 2 Vibrio vulnificus and its dissemination aided by a conjugal plasmid.</title>
        <authorList>
            <person name="Lee C.T."/>
            <person name="Amaro C."/>
            <person name="Wu K.M."/>
            <person name="Valiente E."/>
            <person name="Chang Y.F."/>
            <person name="Tsai S.F."/>
            <person name="Chang C.H."/>
            <person name="Hor L.I."/>
        </authorList>
    </citation>
    <scope>NUCLEOTIDE SEQUENCE</scope>
    <source>
        <strain evidence="2">CECT4999</strain>
    </source>
</reference>
<proteinExistence type="predicted"/>
<protein>
    <submittedName>
        <fullName evidence="2">Uncharacterized protein</fullName>
    </submittedName>
</protein>